<feature type="transmembrane region" description="Helical" evidence="7">
    <location>
        <begin position="49"/>
        <end position="70"/>
    </location>
</feature>
<dbReference type="HAMAP" id="MF_02065">
    <property type="entry name" value="MltG"/>
    <property type="match status" value="1"/>
</dbReference>
<evidence type="ECO:0000256" key="5">
    <source>
        <dbReference type="ARBA" id="ARBA00023239"/>
    </source>
</evidence>
<comment type="function">
    <text evidence="7">Functions as a peptidoglycan terminase that cleaves nascent peptidoglycan strands endolytically to terminate their elongation.</text>
</comment>
<evidence type="ECO:0000313" key="10">
    <source>
        <dbReference type="Proteomes" id="UP000483293"/>
    </source>
</evidence>
<evidence type="ECO:0000256" key="7">
    <source>
        <dbReference type="HAMAP-Rule" id="MF_02065"/>
    </source>
</evidence>
<comment type="similarity">
    <text evidence="7">Belongs to the transglycosylase MltG family.</text>
</comment>
<proteinExistence type="inferred from homology"/>
<comment type="catalytic activity">
    <reaction evidence="7">
        <text>a peptidoglycan chain = a peptidoglycan chain with N-acetyl-1,6-anhydromuramyl-[peptide] at the reducing end + a peptidoglycan chain with N-acetylglucosamine at the non-reducing end.</text>
        <dbReference type="EC" id="4.2.2.29"/>
    </reaction>
</comment>
<keyword evidence="10" id="KW-1185">Reference proteome</keyword>
<comment type="subcellular location">
    <subcellularLocation>
        <location evidence="7">Cell membrane</location>
        <topology evidence="7">Single-pass membrane protein</topology>
    </subcellularLocation>
</comment>
<keyword evidence="5 7" id="KW-0456">Lyase</keyword>
<feature type="compositionally biased region" description="Basic residues" evidence="8">
    <location>
        <begin position="31"/>
        <end position="42"/>
    </location>
</feature>
<organism evidence="9 10">
    <name type="scientific">Bifidobacterium platyrrhinorum</name>
    <dbReference type="NCBI Taxonomy" id="2661628"/>
    <lineage>
        <taxon>Bacteria</taxon>
        <taxon>Bacillati</taxon>
        <taxon>Actinomycetota</taxon>
        <taxon>Actinomycetes</taxon>
        <taxon>Bifidobacteriales</taxon>
        <taxon>Bifidobacteriaceae</taxon>
        <taxon>Bifidobacterium</taxon>
    </lineage>
</organism>
<dbReference type="InterPro" id="IPR003770">
    <property type="entry name" value="MLTG-like"/>
</dbReference>
<comment type="caution">
    <text evidence="9">The sequence shown here is derived from an EMBL/GenBank/DDBJ whole genome shotgun (WGS) entry which is preliminary data.</text>
</comment>
<dbReference type="RefSeq" id="WP_163196279.1">
    <property type="nucleotide sequence ID" value="NZ_WHZV01000001.1"/>
</dbReference>
<keyword evidence="3 7" id="KW-1133">Transmembrane helix</keyword>
<evidence type="ECO:0000313" key="9">
    <source>
        <dbReference type="EMBL" id="NEG54602.1"/>
    </source>
</evidence>
<accession>A0A6L9SSW9</accession>
<keyword evidence="2 7" id="KW-0812">Transmembrane</keyword>
<dbReference type="NCBIfam" id="TIGR00247">
    <property type="entry name" value="endolytic transglycosylase MltG"/>
    <property type="match status" value="1"/>
</dbReference>
<sequence length="392" mass="43124">MSDSFNDFFEENALKVSGNSAAPAVEPPRPPKSRKEMRKRRRQGRQKRVIVIVAVLVVLALIGVGCFFGYRRLDAIRRVNEYNARTTQEFSGSPFGKVYFTIEQGQDSLTIGKNLVKDKVVKSADTFAATVSANSATLYPGTYELQKHMQSADVVAILSDQTKATGFLDVKSGERLSDVIKNAAKLSGIDESEFQSVVDGGGDGVLPSEAKGKFEGWLEPGQYDVKSKKSAREILKMMVDKRIAKLDELGAPTGDERERILNIASIAEAEVNSKEYYGKVTRVILNRLDKGMTLGMDSTVAYGNNVKSADITQAMLDDASNPYNTRIQKGLPPTPISNPGDNAIQAALNPEDGNWLYFVTVNLQTGETKFTDDEDTFNEYVQEYKNNNADAN</sequence>
<reference evidence="9 10" key="1">
    <citation type="submission" date="2019-10" db="EMBL/GenBank/DDBJ databases">
        <title>Bifidobacterium from non-human primates.</title>
        <authorList>
            <person name="Modesto M."/>
        </authorList>
    </citation>
    <scope>NUCLEOTIDE SEQUENCE [LARGE SCALE GENOMIC DNA]</scope>
    <source>
        <strain evidence="9 10">SMA15</strain>
    </source>
</reference>
<evidence type="ECO:0000256" key="1">
    <source>
        <dbReference type="ARBA" id="ARBA00022475"/>
    </source>
</evidence>
<feature type="region of interest" description="Disordered" evidence="8">
    <location>
        <begin position="14"/>
        <end position="42"/>
    </location>
</feature>
<evidence type="ECO:0000256" key="6">
    <source>
        <dbReference type="ARBA" id="ARBA00023316"/>
    </source>
</evidence>
<dbReference type="Gene3D" id="3.30.1490.480">
    <property type="entry name" value="Endolytic murein transglycosylase"/>
    <property type="match status" value="1"/>
</dbReference>
<evidence type="ECO:0000256" key="2">
    <source>
        <dbReference type="ARBA" id="ARBA00022692"/>
    </source>
</evidence>
<dbReference type="EMBL" id="WHZV01000001">
    <property type="protein sequence ID" value="NEG54602.1"/>
    <property type="molecule type" value="Genomic_DNA"/>
</dbReference>
<dbReference type="GO" id="GO:0009252">
    <property type="term" value="P:peptidoglycan biosynthetic process"/>
    <property type="evidence" value="ECO:0007669"/>
    <property type="project" value="UniProtKB-UniRule"/>
</dbReference>
<dbReference type="PANTHER" id="PTHR30518:SF2">
    <property type="entry name" value="ENDOLYTIC MUREIN TRANSGLYCOSYLASE"/>
    <property type="match status" value="1"/>
</dbReference>
<keyword evidence="6 7" id="KW-0961">Cell wall biogenesis/degradation</keyword>
<dbReference type="CDD" id="cd08010">
    <property type="entry name" value="MltG_like"/>
    <property type="match status" value="1"/>
</dbReference>
<keyword evidence="4 7" id="KW-0472">Membrane</keyword>
<name>A0A6L9SSW9_9BIFI</name>
<dbReference type="GO" id="GO:0071555">
    <property type="term" value="P:cell wall organization"/>
    <property type="evidence" value="ECO:0007669"/>
    <property type="project" value="UniProtKB-KW"/>
</dbReference>
<dbReference type="Pfam" id="PF02618">
    <property type="entry name" value="YceG"/>
    <property type="match status" value="1"/>
</dbReference>
<dbReference type="EC" id="4.2.2.29" evidence="7"/>
<evidence type="ECO:0000256" key="8">
    <source>
        <dbReference type="SAM" id="MobiDB-lite"/>
    </source>
</evidence>
<dbReference type="GO" id="GO:0005886">
    <property type="term" value="C:plasma membrane"/>
    <property type="evidence" value="ECO:0007669"/>
    <property type="project" value="UniProtKB-SubCell"/>
</dbReference>
<evidence type="ECO:0000256" key="3">
    <source>
        <dbReference type="ARBA" id="ARBA00022989"/>
    </source>
</evidence>
<keyword evidence="1 7" id="KW-1003">Cell membrane</keyword>
<feature type="site" description="Important for catalytic activity" evidence="7">
    <location>
        <position position="270"/>
    </location>
</feature>
<dbReference type="GO" id="GO:0008932">
    <property type="term" value="F:lytic endotransglycosylase activity"/>
    <property type="evidence" value="ECO:0007669"/>
    <property type="project" value="UniProtKB-UniRule"/>
</dbReference>
<protein>
    <recommendedName>
        <fullName evidence="7">Endolytic murein transglycosylase</fullName>
        <ecNumber evidence="7">4.2.2.29</ecNumber>
    </recommendedName>
    <alternativeName>
        <fullName evidence="7">Peptidoglycan lytic transglycosylase</fullName>
    </alternativeName>
    <alternativeName>
        <fullName evidence="7">Peptidoglycan polymerization terminase</fullName>
    </alternativeName>
</protein>
<dbReference type="Proteomes" id="UP000483293">
    <property type="component" value="Unassembled WGS sequence"/>
</dbReference>
<dbReference type="AlphaFoldDB" id="A0A6L9SSW9"/>
<gene>
    <name evidence="7 9" type="primary">mltG</name>
    <name evidence="9" type="ORF">GFD21_02145</name>
</gene>
<dbReference type="PANTHER" id="PTHR30518">
    <property type="entry name" value="ENDOLYTIC MUREIN TRANSGLYCOSYLASE"/>
    <property type="match status" value="1"/>
</dbReference>
<evidence type="ECO:0000256" key="4">
    <source>
        <dbReference type="ARBA" id="ARBA00023136"/>
    </source>
</evidence>